<dbReference type="EMBL" id="CP051775">
    <property type="protein sequence ID" value="QJE74461.1"/>
    <property type="molecule type" value="Genomic_DNA"/>
</dbReference>
<dbReference type="GO" id="GO:0016020">
    <property type="term" value="C:membrane"/>
    <property type="evidence" value="ECO:0007669"/>
    <property type="project" value="InterPro"/>
</dbReference>
<proteinExistence type="predicted"/>
<dbReference type="Pfam" id="PF13609">
    <property type="entry name" value="Porin_4"/>
    <property type="match status" value="1"/>
</dbReference>
<name>A0A858RAU0_9PROT</name>
<evidence type="ECO:0000259" key="2">
    <source>
        <dbReference type="Pfam" id="PF13609"/>
    </source>
</evidence>
<evidence type="ECO:0000313" key="4">
    <source>
        <dbReference type="Proteomes" id="UP000501891"/>
    </source>
</evidence>
<keyword evidence="4" id="KW-1185">Reference proteome</keyword>
<dbReference type="SUPFAM" id="SSF56935">
    <property type="entry name" value="Porins"/>
    <property type="match status" value="1"/>
</dbReference>
<dbReference type="KEGG" id="acru:HHL28_16535"/>
<evidence type="ECO:0000256" key="1">
    <source>
        <dbReference type="SAM" id="SignalP"/>
    </source>
</evidence>
<evidence type="ECO:0000313" key="3">
    <source>
        <dbReference type="EMBL" id="QJE74461.1"/>
    </source>
</evidence>
<feature type="signal peptide" evidence="1">
    <location>
        <begin position="1"/>
        <end position="21"/>
    </location>
</feature>
<keyword evidence="1" id="KW-0732">Signal</keyword>
<feature type="chain" id="PRO_5032501104" evidence="1">
    <location>
        <begin position="22"/>
        <end position="350"/>
    </location>
</feature>
<dbReference type="Gene3D" id="2.40.160.10">
    <property type="entry name" value="Porin"/>
    <property type="match status" value="1"/>
</dbReference>
<dbReference type="InterPro" id="IPR033900">
    <property type="entry name" value="Gram_neg_porin_domain"/>
</dbReference>
<dbReference type="GO" id="GO:0015288">
    <property type="term" value="F:porin activity"/>
    <property type="evidence" value="ECO:0007669"/>
    <property type="project" value="InterPro"/>
</dbReference>
<reference evidence="3" key="1">
    <citation type="submission" date="2020-04" db="EMBL/GenBank/DDBJ databases">
        <title>A desert anoxygenic phototrophic bacterium fixes CO2 using RubisCO under aerobic conditions.</title>
        <authorList>
            <person name="Tang K."/>
        </authorList>
    </citation>
    <scope>NUCLEOTIDE SEQUENCE [LARGE SCALE GENOMIC DNA]</scope>
    <source>
        <strain evidence="3">MIMtkB3</strain>
    </source>
</reference>
<sequence>MTLTRLLASGLALACAAPALAAETSFEWRAVGQAAGSYATDPPPRADRWDAFAGYGVTGDFAVTSDSGLKVGLTATVGSGDYEKSLDRPGNNEKLTLSEVFLDVTSAYGRVKLGDEDGAAKRAVDLLPILVGGQMDGFWTRMPGARPPQYHLGRDSDDATKILYETPRLAGARAGLSYAPERDSLVEDIKKASLLPAEEDFWELGLNYRGDAGAWSYELAAGYGRGQSDTPGIADTESVKLAGLLLYGGFSFGALWYDDGDSGRPTGRFDTSGYTLQGTYENGPYGATLFWHDSEAEGLADYRAYGLGLSWRARETLTFGLDLVRVDNDLATPARGQDGWVGTLVAEVRF</sequence>
<gene>
    <name evidence="3" type="ORF">HHL28_16535</name>
</gene>
<dbReference type="InterPro" id="IPR023614">
    <property type="entry name" value="Porin_dom_sf"/>
</dbReference>
<organism evidence="3 4">
    <name type="scientific">Aerophototrophica crusticola</name>
    <dbReference type="NCBI Taxonomy" id="1709002"/>
    <lineage>
        <taxon>Bacteria</taxon>
        <taxon>Pseudomonadati</taxon>
        <taxon>Pseudomonadota</taxon>
        <taxon>Alphaproteobacteria</taxon>
        <taxon>Rhodospirillales</taxon>
        <taxon>Rhodospirillaceae</taxon>
        <taxon>Aerophototrophica</taxon>
    </lineage>
</organism>
<dbReference type="AlphaFoldDB" id="A0A858RAU0"/>
<dbReference type="Proteomes" id="UP000501891">
    <property type="component" value="Chromosome"/>
</dbReference>
<feature type="domain" description="Porin" evidence="2">
    <location>
        <begin position="12"/>
        <end position="329"/>
    </location>
</feature>
<accession>A0A858RAU0</accession>
<protein>
    <submittedName>
        <fullName evidence="3">Porin</fullName>
    </submittedName>
</protein>